<dbReference type="EMBL" id="OU015567">
    <property type="protein sequence ID" value="CAG5113085.1"/>
    <property type="molecule type" value="Genomic_DNA"/>
</dbReference>
<dbReference type="Proteomes" id="UP001158576">
    <property type="component" value="Chromosome 2"/>
</dbReference>
<accession>A0ABN7T7U6</accession>
<organism evidence="1 2">
    <name type="scientific">Oikopleura dioica</name>
    <name type="common">Tunicate</name>
    <dbReference type="NCBI Taxonomy" id="34765"/>
    <lineage>
        <taxon>Eukaryota</taxon>
        <taxon>Metazoa</taxon>
        <taxon>Chordata</taxon>
        <taxon>Tunicata</taxon>
        <taxon>Appendicularia</taxon>
        <taxon>Copelata</taxon>
        <taxon>Oikopleuridae</taxon>
        <taxon>Oikopleura</taxon>
    </lineage>
</organism>
<name>A0ABN7T7U6_OIKDI</name>
<sequence>MSRTTLNSEGSSIPVLSEEAQAALAEFYQEQQESAQVDGDGIKLISCGSNQNQNFLPIQPEDEKAVSEALKVYEMLPNGLKVASVAVPKIYAGLKASKSYGELHCFDIYNSDTDISIPFHSWPVVSPSEFDQSLKQKFDVLFSKLLLQSDENAKQLYVTVNFLLAENGQAVIQATNAELELLESVFTDETWSIENKSDAEAQWKVAVIRRK</sequence>
<reference evidence="1 2" key="1">
    <citation type="submission" date="2021-04" db="EMBL/GenBank/DDBJ databases">
        <authorList>
            <person name="Bliznina A."/>
        </authorList>
    </citation>
    <scope>NUCLEOTIDE SEQUENCE [LARGE SCALE GENOMIC DNA]</scope>
</reference>
<evidence type="ECO:0000313" key="2">
    <source>
        <dbReference type="Proteomes" id="UP001158576"/>
    </source>
</evidence>
<proteinExistence type="predicted"/>
<evidence type="ECO:0000313" key="1">
    <source>
        <dbReference type="EMBL" id="CAG5113085.1"/>
    </source>
</evidence>
<keyword evidence="2" id="KW-1185">Reference proteome</keyword>
<protein>
    <submittedName>
        <fullName evidence="1">Oidioi.mRNA.OKI2018_I69.chr2.g7228.t1.cds</fullName>
    </submittedName>
</protein>
<gene>
    <name evidence="1" type="ORF">OKIOD_LOCUS15993</name>
</gene>